<dbReference type="InterPro" id="IPR008880">
    <property type="entry name" value="Trigger_fac_C"/>
</dbReference>
<dbReference type="HAMAP" id="MF_00303">
    <property type="entry name" value="Trigger_factor_Tig"/>
    <property type="match status" value="1"/>
</dbReference>
<evidence type="ECO:0000256" key="2">
    <source>
        <dbReference type="ARBA" id="ARBA00005464"/>
    </source>
</evidence>
<evidence type="ECO:0000256" key="7">
    <source>
        <dbReference type="ARBA" id="ARBA00023186"/>
    </source>
</evidence>
<proteinExistence type="inferred from homology"/>
<evidence type="ECO:0000313" key="15">
    <source>
        <dbReference type="EMBL" id="AUB82611.1"/>
    </source>
</evidence>
<dbReference type="OrthoDB" id="9767721at2"/>
<dbReference type="Gene3D" id="1.10.3120.10">
    <property type="entry name" value="Trigger factor, C-terminal domain"/>
    <property type="match status" value="1"/>
</dbReference>
<name>A0A2K8UC42_9GAMM</name>
<evidence type="ECO:0000256" key="12">
    <source>
        <dbReference type="PROSITE-ProRule" id="PRU00277"/>
    </source>
</evidence>
<dbReference type="PROSITE" id="PS50059">
    <property type="entry name" value="FKBP_PPIASE"/>
    <property type="match status" value="1"/>
</dbReference>
<dbReference type="GO" id="GO:0015031">
    <property type="term" value="P:protein transport"/>
    <property type="evidence" value="ECO:0007669"/>
    <property type="project" value="UniProtKB-UniRule"/>
</dbReference>
<evidence type="ECO:0000256" key="6">
    <source>
        <dbReference type="ARBA" id="ARBA00023110"/>
    </source>
</evidence>
<dbReference type="GO" id="GO:0051301">
    <property type="term" value="P:cell division"/>
    <property type="evidence" value="ECO:0007669"/>
    <property type="project" value="UniProtKB-KW"/>
</dbReference>
<evidence type="ECO:0000256" key="3">
    <source>
        <dbReference type="ARBA" id="ARBA00013194"/>
    </source>
</evidence>
<dbReference type="SUPFAM" id="SSF102735">
    <property type="entry name" value="Trigger factor ribosome-binding domain"/>
    <property type="match status" value="1"/>
</dbReference>
<dbReference type="PIRSF" id="PIRSF003095">
    <property type="entry name" value="Trigger_factor"/>
    <property type="match status" value="1"/>
</dbReference>
<evidence type="ECO:0000256" key="13">
    <source>
        <dbReference type="RuleBase" id="RU003914"/>
    </source>
</evidence>
<keyword evidence="8 11" id="KW-0413">Isomerase</keyword>
<keyword evidence="16" id="KW-1185">Reference proteome</keyword>
<evidence type="ECO:0000259" key="14">
    <source>
        <dbReference type="PROSITE" id="PS50059"/>
    </source>
</evidence>
<dbReference type="Gene3D" id="3.10.50.40">
    <property type="match status" value="1"/>
</dbReference>
<evidence type="ECO:0000256" key="10">
    <source>
        <dbReference type="ARBA" id="ARBA00029986"/>
    </source>
</evidence>
<dbReference type="PANTHER" id="PTHR30560">
    <property type="entry name" value="TRIGGER FACTOR CHAPERONE AND PEPTIDYL-PROLYL CIS/TRANS ISOMERASE"/>
    <property type="match status" value="1"/>
</dbReference>
<evidence type="ECO:0000256" key="1">
    <source>
        <dbReference type="ARBA" id="ARBA00000971"/>
    </source>
</evidence>
<dbReference type="RefSeq" id="WP_100920331.1">
    <property type="nucleotide sequence ID" value="NZ_CP020370.1"/>
</dbReference>
<evidence type="ECO:0000256" key="9">
    <source>
        <dbReference type="ARBA" id="ARBA00023306"/>
    </source>
</evidence>
<keyword evidence="5 11" id="KW-0132">Cell division</keyword>
<evidence type="ECO:0000256" key="5">
    <source>
        <dbReference type="ARBA" id="ARBA00022618"/>
    </source>
</evidence>
<reference evidence="15" key="1">
    <citation type="submission" date="2017-03" db="EMBL/GenBank/DDBJ databases">
        <title>Complete genome sequence of Candidatus 'Thiodictyon syntrophicum' sp. nov. strain Cad16T, a photolithoautotroph purple sulfur bacterium isolated from an alpine meromictic lake.</title>
        <authorList>
            <person name="Luedin S.M."/>
            <person name="Pothier J.F."/>
            <person name="Danza F."/>
            <person name="Storelli N."/>
            <person name="Wittwer M."/>
            <person name="Tonolla M."/>
        </authorList>
    </citation>
    <scope>NUCLEOTIDE SEQUENCE [LARGE SCALE GENOMIC DNA]</scope>
    <source>
        <strain evidence="15">Cad16T</strain>
    </source>
</reference>
<evidence type="ECO:0000256" key="4">
    <source>
        <dbReference type="ARBA" id="ARBA00016902"/>
    </source>
</evidence>
<dbReference type="InterPro" id="IPR005215">
    <property type="entry name" value="Trig_fac"/>
</dbReference>
<dbReference type="InterPro" id="IPR008881">
    <property type="entry name" value="Trigger_fac_ribosome-bd_bac"/>
</dbReference>
<keyword evidence="9 11" id="KW-0131">Cell cycle</keyword>
<dbReference type="GO" id="GO:0051083">
    <property type="term" value="P:'de novo' cotranslational protein folding"/>
    <property type="evidence" value="ECO:0007669"/>
    <property type="project" value="TreeGrafter"/>
</dbReference>
<dbReference type="NCBIfam" id="TIGR00115">
    <property type="entry name" value="tig"/>
    <property type="match status" value="1"/>
</dbReference>
<comment type="subcellular location">
    <subcellularLocation>
        <location evidence="11">Cytoplasm</location>
    </subcellularLocation>
    <text evidence="11">About half TF is bound to the ribosome near the polypeptide exit tunnel while the other half is free in the cytoplasm.</text>
</comment>
<dbReference type="GO" id="GO:0044183">
    <property type="term" value="F:protein folding chaperone"/>
    <property type="evidence" value="ECO:0007669"/>
    <property type="project" value="TreeGrafter"/>
</dbReference>
<comment type="catalytic activity">
    <reaction evidence="1 11 12">
        <text>[protein]-peptidylproline (omega=180) = [protein]-peptidylproline (omega=0)</text>
        <dbReference type="Rhea" id="RHEA:16237"/>
        <dbReference type="Rhea" id="RHEA-COMP:10747"/>
        <dbReference type="Rhea" id="RHEA-COMP:10748"/>
        <dbReference type="ChEBI" id="CHEBI:83833"/>
        <dbReference type="ChEBI" id="CHEBI:83834"/>
        <dbReference type="EC" id="5.2.1.8"/>
    </reaction>
</comment>
<dbReference type="GO" id="GO:0003755">
    <property type="term" value="F:peptidyl-prolyl cis-trans isomerase activity"/>
    <property type="evidence" value="ECO:0007669"/>
    <property type="project" value="UniProtKB-UniRule"/>
</dbReference>
<dbReference type="InterPro" id="IPR036611">
    <property type="entry name" value="Trigger_fac_ribosome-bd_sf"/>
</dbReference>
<keyword evidence="7 11" id="KW-0143">Chaperone</keyword>
<dbReference type="GO" id="GO:0005737">
    <property type="term" value="C:cytoplasm"/>
    <property type="evidence" value="ECO:0007669"/>
    <property type="project" value="UniProtKB-SubCell"/>
</dbReference>
<dbReference type="InterPro" id="IPR037041">
    <property type="entry name" value="Trigger_fac_C_sf"/>
</dbReference>
<evidence type="ECO:0000256" key="11">
    <source>
        <dbReference type="HAMAP-Rule" id="MF_00303"/>
    </source>
</evidence>
<dbReference type="GO" id="GO:0043335">
    <property type="term" value="P:protein unfolding"/>
    <property type="evidence" value="ECO:0007669"/>
    <property type="project" value="TreeGrafter"/>
</dbReference>
<evidence type="ECO:0000313" key="16">
    <source>
        <dbReference type="Proteomes" id="UP000232638"/>
    </source>
</evidence>
<dbReference type="GO" id="GO:0043022">
    <property type="term" value="F:ribosome binding"/>
    <property type="evidence" value="ECO:0007669"/>
    <property type="project" value="TreeGrafter"/>
</dbReference>
<organism evidence="15 16">
    <name type="scientific">Candidatus Thiodictyon syntrophicum</name>
    <dbReference type="NCBI Taxonomy" id="1166950"/>
    <lineage>
        <taxon>Bacteria</taxon>
        <taxon>Pseudomonadati</taxon>
        <taxon>Pseudomonadota</taxon>
        <taxon>Gammaproteobacteria</taxon>
        <taxon>Chromatiales</taxon>
        <taxon>Chromatiaceae</taxon>
        <taxon>Thiodictyon</taxon>
    </lineage>
</organism>
<comment type="domain">
    <text evidence="11">Consists of 3 domains; the N-terminus binds the ribosome, the middle domain has PPIase activity, while the C-terminus has intrinsic chaperone activity on its own.</text>
</comment>
<dbReference type="PANTHER" id="PTHR30560:SF3">
    <property type="entry name" value="TRIGGER FACTOR-LIKE PROTEIN TIG, CHLOROPLASTIC"/>
    <property type="match status" value="1"/>
</dbReference>
<dbReference type="SUPFAM" id="SSF109998">
    <property type="entry name" value="Triger factor/SurA peptide-binding domain-like"/>
    <property type="match status" value="1"/>
</dbReference>
<dbReference type="Pfam" id="PF05698">
    <property type="entry name" value="Trigger_C"/>
    <property type="match status" value="1"/>
</dbReference>
<dbReference type="Pfam" id="PF00254">
    <property type="entry name" value="FKBP_C"/>
    <property type="match status" value="1"/>
</dbReference>
<keyword evidence="6 11" id="KW-0697">Rotamase</keyword>
<dbReference type="Gene3D" id="3.30.70.1050">
    <property type="entry name" value="Trigger factor ribosome-binding domain"/>
    <property type="match status" value="1"/>
</dbReference>
<dbReference type="KEGG" id="tsy:THSYN_17780"/>
<dbReference type="EMBL" id="CP020370">
    <property type="protein sequence ID" value="AUB82611.1"/>
    <property type="molecule type" value="Genomic_DNA"/>
</dbReference>
<comment type="function">
    <text evidence="11">Involved in protein export. Acts as a chaperone by maintaining the newly synthesized protein in an open conformation. Functions as a peptidyl-prolyl cis-trans isomerase.</text>
</comment>
<dbReference type="Proteomes" id="UP000232638">
    <property type="component" value="Chromosome"/>
</dbReference>
<keyword evidence="11" id="KW-0963">Cytoplasm</keyword>
<gene>
    <name evidence="11" type="primary">tig</name>
    <name evidence="15" type="ORF">THSYN_17780</name>
</gene>
<dbReference type="AlphaFoldDB" id="A0A2K8UC42"/>
<accession>A0A2K8UC42</accession>
<dbReference type="InterPro" id="IPR027304">
    <property type="entry name" value="Trigger_fact/SurA_dom_sf"/>
</dbReference>
<dbReference type="SUPFAM" id="SSF54534">
    <property type="entry name" value="FKBP-like"/>
    <property type="match status" value="1"/>
</dbReference>
<dbReference type="Pfam" id="PF05697">
    <property type="entry name" value="Trigger_N"/>
    <property type="match status" value="1"/>
</dbReference>
<evidence type="ECO:0000256" key="8">
    <source>
        <dbReference type="ARBA" id="ARBA00023235"/>
    </source>
</evidence>
<dbReference type="EC" id="5.2.1.8" evidence="3 11"/>
<dbReference type="InterPro" id="IPR001179">
    <property type="entry name" value="PPIase_FKBP_dom"/>
</dbReference>
<feature type="domain" description="PPIase FKBP-type" evidence="14">
    <location>
        <begin position="161"/>
        <end position="223"/>
    </location>
</feature>
<sequence>MQVTVETGEGLERRMRVDLPSEAIQEQVEKRLHELVRSVRLPGFRPGKVPLKLLRQRFANQVEREVFGDLMQSSFASAVAERSLRLAGAPHIEPEVHPAAQRYGFTATFEVLPQVELAPLTGQVVKRPVSEITDADLEAMIERLRVQRKTWVPVERPAQSGDRLTVSFTGTLEGESEPFAGGTAAAVPVEIGSARMLPGFEDGLIGAGTGETRTLDLRFPDGYQRAELSGRAVRFEVTVDAVAAPELPAVDEAFARAFGVADGEVERFRADVRANMARELKTRIQARTKEGVMNLLVASHQVEIPKVLLAEEVRALKGQMRETIGAPTMDLPDNLFEEPARRRVVLGLLIGELIKHNGIRAEPSRVRAAIEELASTYEDPKEVVDYYYADRKRLAPVESLVLEDQVVEWVLSQVTVEDEEMSFAQLTDPASVGTAGT</sequence>
<protein>
    <recommendedName>
        <fullName evidence="4 11">Trigger factor</fullName>
        <shortName evidence="11">TF</shortName>
        <ecNumber evidence="3 11">5.2.1.8</ecNumber>
    </recommendedName>
    <alternativeName>
        <fullName evidence="10 11">PPIase</fullName>
    </alternativeName>
</protein>
<comment type="similarity">
    <text evidence="2 11 13">Belongs to the FKBP-type PPIase family. Tig subfamily.</text>
</comment>
<dbReference type="InterPro" id="IPR046357">
    <property type="entry name" value="PPIase_dom_sf"/>
</dbReference>